<feature type="non-terminal residue" evidence="1">
    <location>
        <position position="79"/>
    </location>
</feature>
<name>A0A0F8X7T8_9ZZZZ</name>
<gene>
    <name evidence="1" type="ORF">LCGC14_2979890</name>
</gene>
<evidence type="ECO:0008006" key="2">
    <source>
        <dbReference type="Google" id="ProtNLM"/>
    </source>
</evidence>
<dbReference type="EMBL" id="LAZR01060829">
    <property type="protein sequence ID" value="KKK64868.1"/>
    <property type="molecule type" value="Genomic_DNA"/>
</dbReference>
<dbReference type="InterPro" id="IPR011101">
    <property type="entry name" value="DUF5131"/>
</dbReference>
<evidence type="ECO:0000313" key="1">
    <source>
        <dbReference type="EMBL" id="KKK64868.1"/>
    </source>
</evidence>
<reference evidence="1" key="1">
    <citation type="journal article" date="2015" name="Nature">
        <title>Complex archaea that bridge the gap between prokaryotes and eukaryotes.</title>
        <authorList>
            <person name="Spang A."/>
            <person name="Saw J.H."/>
            <person name="Jorgensen S.L."/>
            <person name="Zaremba-Niedzwiedzka K."/>
            <person name="Martijn J."/>
            <person name="Lind A.E."/>
            <person name="van Eijk R."/>
            <person name="Schleper C."/>
            <person name="Guy L."/>
            <person name="Ettema T.J."/>
        </authorList>
    </citation>
    <scope>NUCLEOTIDE SEQUENCE</scope>
</reference>
<sequence length="79" mass="9459">MPKTKIEWTDHSINPVKGYCPEACYYCYARAMYDRFGWDKTVRFEPEVLLSLQKIKVPSRIFVGSTMELFGEWIEDRRM</sequence>
<dbReference type="Pfam" id="PF07505">
    <property type="entry name" value="DUF5131"/>
    <property type="match status" value="1"/>
</dbReference>
<protein>
    <recommendedName>
        <fullName evidence="2">Radical SAM core domain-containing protein</fullName>
    </recommendedName>
</protein>
<accession>A0A0F8X7T8</accession>
<dbReference type="AlphaFoldDB" id="A0A0F8X7T8"/>
<comment type="caution">
    <text evidence="1">The sequence shown here is derived from an EMBL/GenBank/DDBJ whole genome shotgun (WGS) entry which is preliminary data.</text>
</comment>
<proteinExistence type="predicted"/>
<organism evidence="1">
    <name type="scientific">marine sediment metagenome</name>
    <dbReference type="NCBI Taxonomy" id="412755"/>
    <lineage>
        <taxon>unclassified sequences</taxon>
        <taxon>metagenomes</taxon>
        <taxon>ecological metagenomes</taxon>
    </lineage>
</organism>